<dbReference type="AlphaFoldDB" id="A0A0D8BJZ5"/>
<comment type="caution">
    <text evidence="2">The sequence shown here is derived from an EMBL/GenBank/DDBJ whole genome shotgun (WGS) entry which is preliminary data.</text>
</comment>
<accession>A0A0D8BJZ5</accession>
<proteinExistence type="predicted"/>
<dbReference type="Proteomes" id="UP000032545">
    <property type="component" value="Unassembled WGS sequence"/>
</dbReference>
<dbReference type="EMBL" id="JYFN01000006">
    <property type="protein sequence ID" value="KJE24390.1"/>
    <property type="molecule type" value="Genomic_DNA"/>
</dbReference>
<keyword evidence="3" id="KW-1185">Reference proteome</keyword>
<gene>
    <name evidence="2" type="ORF">FF36_01117</name>
</gene>
<protein>
    <submittedName>
        <fullName evidence="2">Uncharacterized protein</fullName>
    </submittedName>
</protein>
<name>A0A0D8BJZ5_9ACTN</name>
<sequence length="255" mass="27369">MLVDGRRVDGHPAARPGAGSRTRRAGVTPGARRTCRRRPVSSGHPRRSPCGANTSHPAAPRAQAAGPGQPAWAGGRRVPGRCPGAGSRADRPDRPRRAGRGRGQCHAAHPAGPRASRPRPVPGPGRRTAPPPGRSPPCRRASGVCPRYVRLAVDARARSQRPSTCRLFYLVGLFVSVRGEVRSARGSGSGGVRRRERWPEGSAGPLGLALRPLRLQRASDLRRCVRVTLVEAEGARDTWRSKSARPLFTRIMVLL</sequence>
<feature type="compositionally biased region" description="Low complexity" evidence="1">
    <location>
        <begin position="57"/>
        <end position="76"/>
    </location>
</feature>
<evidence type="ECO:0000256" key="1">
    <source>
        <dbReference type="SAM" id="MobiDB-lite"/>
    </source>
</evidence>
<feature type="compositionally biased region" description="Basic residues" evidence="1">
    <location>
        <begin position="33"/>
        <end position="47"/>
    </location>
</feature>
<evidence type="ECO:0000313" key="3">
    <source>
        <dbReference type="Proteomes" id="UP000032545"/>
    </source>
</evidence>
<reference evidence="2 3" key="2">
    <citation type="journal article" date="2016" name="Genome Announc.">
        <title>Permanent Draft Genome Sequences for Two Variants of Frankia sp. Strain CpI1, the First Frankia Strain Isolated from Root Nodules of Comptonia peregrina.</title>
        <authorList>
            <person name="Oshone R."/>
            <person name="Hurst S.G.IV."/>
            <person name="Abebe-Akele F."/>
            <person name="Simpson S."/>
            <person name="Morris K."/>
            <person name="Thomas W.K."/>
            <person name="Tisa L.S."/>
        </authorList>
    </citation>
    <scope>NUCLEOTIDE SEQUENCE [LARGE SCALE GENOMIC DNA]</scope>
    <source>
        <strain evidence="3">CpI1-S</strain>
    </source>
</reference>
<evidence type="ECO:0000313" key="2">
    <source>
        <dbReference type="EMBL" id="KJE24390.1"/>
    </source>
</evidence>
<feature type="compositionally biased region" description="Basic and acidic residues" evidence="1">
    <location>
        <begin position="1"/>
        <end position="12"/>
    </location>
</feature>
<feature type="region of interest" description="Disordered" evidence="1">
    <location>
        <begin position="1"/>
        <end position="141"/>
    </location>
</feature>
<reference evidence="3" key="1">
    <citation type="submission" date="2015-02" db="EMBL/GenBank/DDBJ databases">
        <title>Draft Genome of Frankia sp. CpI1-S.</title>
        <authorList>
            <person name="Oshone R.T."/>
            <person name="Ngom M."/>
            <person name="Ghodhbane-Gtari F."/>
            <person name="Gtari M."/>
            <person name="Morris K."/>
            <person name="Thomas K."/>
            <person name="Sen A."/>
            <person name="Tisa L.S."/>
        </authorList>
    </citation>
    <scope>NUCLEOTIDE SEQUENCE [LARGE SCALE GENOMIC DNA]</scope>
    <source>
        <strain evidence="3">CpI1-S</strain>
    </source>
</reference>
<feature type="compositionally biased region" description="Pro residues" evidence="1">
    <location>
        <begin position="119"/>
        <end position="135"/>
    </location>
</feature>
<organism evidence="2 3">
    <name type="scientific">Frankia torreyi</name>
    <dbReference type="NCBI Taxonomy" id="1856"/>
    <lineage>
        <taxon>Bacteria</taxon>
        <taxon>Bacillati</taxon>
        <taxon>Actinomycetota</taxon>
        <taxon>Actinomycetes</taxon>
        <taxon>Frankiales</taxon>
        <taxon>Frankiaceae</taxon>
        <taxon>Frankia</taxon>
    </lineage>
</organism>